<organism evidence="4 5">
    <name type="scientific">Paenibacillus albus</name>
    <dbReference type="NCBI Taxonomy" id="2495582"/>
    <lineage>
        <taxon>Bacteria</taxon>
        <taxon>Bacillati</taxon>
        <taxon>Bacillota</taxon>
        <taxon>Bacilli</taxon>
        <taxon>Bacillales</taxon>
        <taxon>Paenibacillaceae</taxon>
        <taxon>Paenibacillus</taxon>
    </lineage>
</organism>
<name>A0A3Q8X5L7_9BACL</name>
<evidence type="ECO:0000259" key="3">
    <source>
        <dbReference type="SMART" id="SM01119"/>
    </source>
</evidence>
<evidence type="ECO:0000256" key="1">
    <source>
        <dbReference type="ARBA" id="ARBA00005323"/>
    </source>
</evidence>
<dbReference type="Gene3D" id="3.20.20.10">
    <property type="entry name" value="Alanine racemase"/>
    <property type="match status" value="1"/>
</dbReference>
<accession>A0A3Q8X5L7</accession>
<dbReference type="Pfam" id="PF01168">
    <property type="entry name" value="Ala_racemase_N"/>
    <property type="match status" value="1"/>
</dbReference>
<dbReference type="KEGG" id="palb:EJC50_16375"/>
<dbReference type="InterPro" id="IPR029066">
    <property type="entry name" value="PLP-binding_barrel"/>
</dbReference>
<keyword evidence="2" id="KW-0456">Lyase</keyword>
<dbReference type="GO" id="GO:0008721">
    <property type="term" value="F:D-serine ammonia-lyase activity"/>
    <property type="evidence" value="ECO:0007669"/>
    <property type="project" value="TreeGrafter"/>
</dbReference>
<dbReference type="InterPro" id="IPR001608">
    <property type="entry name" value="Ala_racemase_N"/>
</dbReference>
<proteinExistence type="inferred from homology"/>
<evidence type="ECO:0000313" key="4">
    <source>
        <dbReference type="EMBL" id="AZN41066.1"/>
    </source>
</evidence>
<feature type="domain" description="D-serine dehydratase-like" evidence="3">
    <location>
        <begin position="294"/>
        <end position="389"/>
    </location>
</feature>
<dbReference type="SMART" id="SM01119">
    <property type="entry name" value="D-ser_dehydrat"/>
    <property type="match status" value="1"/>
</dbReference>
<evidence type="ECO:0000313" key="5">
    <source>
        <dbReference type="Proteomes" id="UP000272528"/>
    </source>
</evidence>
<dbReference type="EMBL" id="CP034437">
    <property type="protein sequence ID" value="AZN41066.1"/>
    <property type="molecule type" value="Genomic_DNA"/>
</dbReference>
<dbReference type="GO" id="GO:0036088">
    <property type="term" value="P:D-serine catabolic process"/>
    <property type="evidence" value="ECO:0007669"/>
    <property type="project" value="TreeGrafter"/>
</dbReference>
<reference evidence="5" key="1">
    <citation type="submission" date="2018-12" db="EMBL/GenBank/DDBJ databases">
        <title>Genome sequence of Peanibacillus sp.</title>
        <authorList>
            <person name="Subramani G."/>
            <person name="Srinivasan S."/>
            <person name="Kim M.K."/>
        </authorList>
    </citation>
    <scope>NUCLEOTIDE SEQUENCE [LARGE SCALE GENOMIC DNA]</scope>
    <source>
        <strain evidence="5">18JY67-1</strain>
    </source>
</reference>
<dbReference type="SUPFAM" id="SSF51419">
    <property type="entry name" value="PLP-binding barrel"/>
    <property type="match status" value="1"/>
</dbReference>
<sequence>MARNPKHFKLFARRSRQGSGIRSYSSSALQLLKKGLGDSAMNKSELDTPYVLIDLDVVDRNIARMQDIADRAGVSLRPHVKTHKLPVLAHKQLEAGAAGVTVAKLGEAEVMAAGGVRDILIAFPIVGKQKLDRLIRLAKHVNVTIAVDSFAAAEAISDAALEANMTIGVLVEFDCGFRRIGLETGEQVLELAMQLVQLPGIEIRGIMTFGGQAYQAADESELLRIGREEGQAAVDTAQLLVDAGIAADIVSAGSSPGSQYTAFVPGVTEIQPGTYIFGDLMQVALGAQSLEDCALTVKVTVVSRPEPGRAVIDAGTKVFTSDGAASPIGTGKGYVVGHPGIKLAWMSEEHGVLELDDDERALAIGDTLEIVPVHCCGVMNMVDEVAAVRGEEIEAFWEVQGRGKSR</sequence>
<keyword evidence="5" id="KW-1185">Reference proteome</keyword>
<dbReference type="AlphaFoldDB" id="A0A3Q8X5L7"/>
<dbReference type="PANTHER" id="PTHR28004">
    <property type="entry name" value="ZGC:162816-RELATED"/>
    <property type="match status" value="1"/>
</dbReference>
<protein>
    <submittedName>
        <fullName evidence="4">Alanine racemase</fullName>
    </submittedName>
</protein>
<dbReference type="Pfam" id="PF14031">
    <property type="entry name" value="D-ser_dehydrat"/>
    <property type="match status" value="1"/>
</dbReference>
<dbReference type="InterPro" id="IPR051466">
    <property type="entry name" value="D-amino_acid_metab_enzyme"/>
</dbReference>
<dbReference type="InterPro" id="IPR026956">
    <property type="entry name" value="D-ser_dehydrat-like_dom"/>
</dbReference>
<dbReference type="OrthoDB" id="9788869at2"/>
<gene>
    <name evidence="4" type="ORF">EJC50_16375</name>
</gene>
<evidence type="ECO:0000256" key="2">
    <source>
        <dbReference type="ARBA" id="ARBA00023239"/>
    </source>
</evidence>
<dbReference type="PANTHER" id="PTHR28004:SF2">
    <property type="entry name" value="D-SERINE DEHYDRATASE"/>
    <property type="match status" value="1"/>
</dbReference>
<dbReference type="Gene3D" id="2.40.37.20">
    <property type="entry name" value="D-serine dehydratase-like domain"/>
    <property type="match status" value="1"/>
</dbReference>
<dbReference type="Proteomes" id="UP000272528">
    <property type="component" value="Chromosome"/>
</dbReference>
<comment type="similarity">
    <text evidence="1">Belongs to the DSD1 family.</text>
</comment>
<dbReference type="InterPro" id="IPR042208">
    <property type="entry name" value="D-ser_dehydrat-like_sf"/>
</dbReference>